<dbReference type="Proteomes" id="UP001633002">
    <property type="component" value="Unassembled WGS sequence"/>
</dbReference>
<name>A0ABD3GHL9_9MARC</name>
<protein>
    <recommendedName>
        <fullName evidence="4">DNA methylase N-4/N-6 domain-containing protein</fullName>
    </recommendedName>
</protein>
<accession>A0ABD3GHL9</accession>
<feature type="compositionally biased region" description="Acidic residues" evidence="1">
    <location>
        <begin position="409"/>
        <end position="421"/>
    </location>
</feature>
<dbReference type="EMBL" id="JBJQOH010000007">
    <property type="protein sequence ID" value="KAL3677677.1"/>
    <property type="molecule type" value="Genomic_DNA"/>
</dbReference>
<comment type="caution">
    <text evidence="2">The sequence shown here is derived from an EMBL/GenBank/DDBJ whole genome shotgun (WGS) entry which is preliminary data.</text>
</comment>
<evidence type="ECO:0000313" key="3">
    <source>
        <dbReference type="Proteomes" id="UP001633002"/>
    </source>
</evidence>
<proteinExistence type="predicted"/>
<dbReference type="SUPFAM" id="SSF53335">
    <property type="entry name" value="S-adenosyl-L-methionine-dependent methyltransferases"/>
    <property type="match status" value="1"/>
</dbReference>
<dbReference type="Gene3D" id="3.40.50.150">
    <property type="entry name" value="Vaccinia Virus protein VP39"/>
    <property type="match status" value="1"/>
</dbReference>
<feature type="region of interest" description="Disordered" evidence="1">
    <location>
        <begin position="397"/>
        <end position="453"/>
    </location>
</feature>
<gene>
    <name evidence="2" type="ORF">R1sor_020633</name>
</gene>
<reference evidence="2 3" key="1">
    <citation type="submission" date="2024-09" db="EMBL/GenBank/DDBJ databases">
        <title>Chromosome-scale assembly of Riccia sorocarpa.</title>
        <authorList>
            <person name="Paukszto L."/>
        </authorList>
    </citation>
    <scope>NUCLEOTIDE SEQUENCE [LARGE SCALE GENOMIC DNA]</scope>
    <source>
        <strain evidence="2">LP-2024</strain>
        <tissue evidence="2">Aerial parts of the thallus</tissue>
    </source>
</reference>
<dbReference type="InterPro" id="IPR029063">
    <property type="entry name" value="SAM-dependent_MTases_sf"/>
</dbReference>
<sequence length="453" mass="50458">MMAKCARPGEGHSKEFPDERKLSILLRVDFGELSLDQMTQECARCKTLDVIMKSFCHLTGCKDWTEAQAKCGPYSTDERLYSFEKSFDLMLVLTPHATHGVDDYLLLAPGVLASTPCVAWGVKKDRSCSTSVTKALFGVDEPEPENGKRKRASKAKSLVQVLPPEFLDHIDSARAYKEAKEAGRAVPLPQQNFKHWVKEGSLQSLKWDVFHGDTRRMQSFVPKQKYTLAIADVPYGFQLKDCGYDDNKPFLKNNVLDMLTQVGLVSSSSYWTLVIFHSLQQANEVAEAFRDFGCKSWPGVWVKPNIKNRMTQNSEYWTVGFWSLDGKISMSHFDNCQGFPETCVIAPACAYKIVLYDGKSANIYQKSQQVINKLLGYFSREDDWVLDLCAGSGTTLDQVPGSAGTGGSEAEDGTEDPEGIDPEIRAVEAEEEVSEHEENLGQEGIVPDSLVGE</sequence>
<evidence type="ECO:0008006" key="4">
    <source>
        <dbReference type="Google" id="ProtNLM"/>
    </source>
</evidence>
<evidence type="ECO:0000313" key="2">
    <source>
        <dbReference type="EMBL" id="KAL3677677.1"/>
    </source>
</evidence>
<keyword evidence="3" id="KW-1185">Reference proteome</keyword>
<organism evidence="2 3">
    <name type="scientific">Riccia sorocarpa</name>
    <dbReference type="NCBI Taxonomy" id="122646"/>
    <lineage>
        <taxon>Eukaryota</taxon>
        <taxon>Viridiplantae</taxon>
        <taxon>Streptophyta</taxon>
        <taxon>Embryophyta</taxon>
        <taxon>Marchantiophyta</taxon>
        <taxon>Marchantiopsida</taxon>
        <taxon>Marchantiidae</taxon>
        <taxon>Marchantiales</taxon>
        <taxon>Ricciaceae</taxon>
        <taxon>Riccia</taxon>
    </lineage>
</organism>
<evidence type="ECO:0000256" key="1">
    <source>
        <dbReference type="SAM" id="MobiDB-lite"/>
    </source>
</evidence>
<dbReference type="AlphaFoldDB" id="A0ABD3GHL9"/>